<dbReference type="InterPro" id="IPR039657">
    <property type="entry name" value="Dimethylallyltransferase"/>
</dbReference>
<protein>
    <submittedName>
        <fullName evidence="6">ATP binding protein</fullName>
    </submittedName>
</protein>
<dbReference type="Gene3D" id="3.40.50.300">
    <property type="entry name" value="P-loop containing nucleotide triphosphate hydrolases"/>
    <property type="match status" value="1"/>
</dbReference>
<dbReference type="GO" id="GO:0005524">
    <property type="term" value="F:ATP binding"/>
    <property type="evidence" value="ECO:0007669"/>
    <property type="project" value="UniProtKB-KW"/>
</dbReference>
<evidence type="ECO:0000256" key="4">
    <source>
        <dbReference type="ARBA" id="ARBA00022741"/>
    </source>
</evidence>
<dbReference type="PANTHER" id="PTHR11088:SF73">
    <property type="entry name" value="PHOSPHORIBULOKINASE_URIDINE KINASE DOMAIN-CONTAINING PROTEIN"/>
    <property type="match status" value="1"/>
</dbReference>
<reference evidence="6" key="2">
    <citation type="submission" date="2015-06" db="UniProtKB">
        <authorList>
            <consortium name="EnsemblPlants"/>
        </authorList>
    </citation>
    <scope>IDENTIFICATION</scope>
    <source>
        <strain evidence="6">DM1-3 516 R44</strain>
    </source>
</reference>
<reference evidence="7" key="1">
    <citation type="journal article" date="2011" name="Nature">
        <title>Genome sequence and analysis of the tuber crop potato.</title>
        <authorList>
            <consortium name="The Potato Genome Sequencing Consortium"/>
        </authorList>
    </citation>
    <scope>NUCLEOTIDE SEQUENCE [LARGE SCALE GENOMIC DNA]</scope>
    <source>
        <strain evidence="7">cv. DM1-3 516 R44</strain>
    </source>
</reference>
<organism evidence="6 7">
    <name type="scientific">Solanum tuberosum</name>
    <name type="common">Potato</name>
    <dbReference type="NCBI Taxonomy" id="4113"/>
    <lineage>
        <taxon>Eukaryota</taxon>
        <taxon>Viridiplantae</taxon>
        <taxon>Streptophyta</taxon>
        <taxon>Embryophyta</taxon>
        <taxon>Tracheophyta</taxon>
        <taxon>Spermatophyta</taxon>
        <taxon>Magnoliopsida</taxon>
        <taxon>eudicotyledons</taxon>
        <taxon>Gunneridae</taxon>
        <taxon>Pentapetalae</taxon>
        <taxon>asterids</taxon>
        <taxon>lamiids</taxon>
        <taxon>Solanales</taxon>
        <taxon>Solanaceae</taxon>
        <taxon>Solanoideae</taxon>
        <taxon>Solaneae</taxon>
        <taxon>Solanum</taxon>
    </lineage>
</organism>
<keyword evidence="2" id="KW-0808">Transferase</keyword>
<evidence type="ECO:0000256" key="5">
    <source>
        <dbReference type="ARBA" id="ARBA00022840"/>
    </source>
</evidence>
<dbReference type="InterPro" id="IPR027417">
    <property type="entry name" value="P-loop_NTPase"/>
</dbReference>
<dbReference type="HOGENOM" id="CLU_1236853_0_0_1"/>
<dbReference type="GO" id="GO:0016740">
    <property type="term" value="F:transferase activity"/>
    <property type="evidence" value="ECO:0007669"/>
    <property type="project" value="UniProtKB-KW"/>
</dbReference>
<dbReference type="EnsemblPlants" id="PGSC0003DMT400085014">
    <property type="protein sequence ID" value="PGSC0003DMT400085014"/>
    <property type="gene ID" value="PGSC0003DMG400034585"/>
</dbReference>
<dbReference type="InParanoid" id="M1D8K2"/>
<accession>M1D8K2</accession>
<evidence type="ECO:0000256" key="2">
    <source>
        <dbReference type="ARBA" id="ARBA00022679"/>
    </source>
</evidence>
<dbReference type="GO" id="GO:0009691">
    <property type="term" value="P:cytokinin biosynthetic process"/>
    <property type="evidence" value="ECO:0007669"/>
    <property type="project" value="UniProtKB-KW"/>
</dbReference>
<sequence>MPSVELIYVSGLSCELDWLYIEGTIDPRGLGKVSWKFGGFRDEKRRRKVKNISRAPPSSLRFGAWRLTPLRALETPVLLIRSPPSREIEPDLNFTAEDFCLKSIVYIEIFFNTQFVPIIVGGSNSYIEKIVDDPVFMFKYKYDSCFIWIDVEQSLLNRRVDARADEMVNAGMVDEVRQIFIPDADYTKVIRRSIGVPEMVNYLREEKNIDGDDESKKMILQASI</sequence>
<name>M1D8K2_SOLTU</name>
<keyword evidence="5" id="KW-0067">ATP-binding</keyword>
<dbReference type="Proteomes" id="UP000011115">
    <property type="component" value="Unassembled WGS sequence"/>
</dbReference>
<comment type="similarity">
    <text evidence="1">Belongs to the IPP transferase family.</text>
</comment>
<dbReference type="AlphaFoldDB" id="M1D8K2"/>
<dbReference type="Pfam" id="PF01715">
    <property type="entry name" value="IPPT"/>
    <property type="match status" value="1"/>
</dbReference>
<dbReference type="Gene3D" id="1.10.287.890">
    <property type="entry name" value="Crystal structure of tRNA isopentenylpyrophosphate transferase (bh2366) domain"/>
    <property type="match status" value="1"/>
</dbReference>
<dbReference type="Gramene" id="PGSC0003DMT400085014">
    <property type="protein sequence ID" value="PGSC0003DMT400085014"/>
    <property type="gene ID" value="PGSC0003DMG400034585"/>
</dbReference>
<evidence type="ECO:0000256" key="3">
    <source>
        <dbReference type="ARBA" id="ARBA00022712"/>
    </source>
</evidence>
<evidence type="ECO:0000313" key="6">
    <source>
        <dbReference type="EnsemblPlants" id="PGSC0003DMT400085014"/>
    </source>
</evidence>
<evidence type="ECO:0000313" key="7">
    <source>
        <dbReference type="Proteomes" id="UP000011115"/>
    </source>
</evidence>
<dbReference type="PANTHER" id="PTHR11088">
    <property type="entry name" value="TRNA DIMETHYLALLYLTRANSFERASE"/>
    <property type="match status" value="1"/>
</dbReference>
<evidence type="ECO:0000256" key="1">
    <source>
        <dbReference type="ARBA" id="ARBA00005842"/>
    </source>
</evidence>
<dbReference type="eggNOG" id="KOG1384">
    <property type="taxonomic scope" value="Eukaryota"/>
</dbReference>
<proteinExistence type="inferred from homology"/>
<keyword evidence="7" id="KW-1185">Reference proteome</keyword>
<keyword evidence="4" id="KW-0547">Nucleotide-binding</keyword>
<dbReference type="PaxDb" id="4113-PGSC0003DMT400085014"/>
<keyword evidence="3" id="KW-0203">Cytokinin biosynthesis</keyword>